<dbReference type="EMBL" id="BPQO01000013">
    <property type="protein sequence ID" value="GJD89766.1"/>
    <property type="molecule type" value="Genomic_DNA"/>
</dbReference>
<name>A0AAV4ZMJ1_9HYPH</name>
<reference evidence="2" key="1">
    <citation type="journal article" date="2016" name="Front. Microbiol.">
        <title>Genome Sequence of the Piezophilic, Mesophilic Sulfate-Reducing Bacterium Desulfovibrio indicus J2T.</title>
        <authorList>
            <person name="Cao J."/>
            <person name="Maignien L."/>
            <person name="Shao Z."/>
            <person name="Alain K."/>
            <person name="Jebbar M."/>
        </authorList>
    </citation>
    <scope>NUCLEOTIDE SEQUENCE</scope>
    <source>
        <strain evidence="2">DSM 16372</strain>
    </source>
</reference>
<protein>
    <submittedName>
        <fullName evidence="2">Uncharacterized protein</fullName>
    </submittedName>
</protein>
<feature type="compositionally biased region" description="Basic and acidic residues" evidence="1">
    <location>
        <begin position="35"/>
        <end position="58"/>
    </location>
</feature>
<dbReference type="RefSeq" id="WP_197430513.1">
    <property type="nucleotide sequence ID" value="NZ_BPQO01000013.1"/>
</dbReference>
<keyword evidence="3" id="KW-1185">Reference proteome</keyword>
<organism evidence="2 3">
    <name type="scientific">Methylobacterium hispanicum</name>
    <dbReference type="NCBI Taxonomy" id="270350"/>
    <lineage>
        <taxon>Bacteria</taxon>
        <taxon>Pseudomonadati</taxon>
        <taxon>Pseudomonadota</taxon>
        <taxon>Alphaproteobacteria</taxon>
        <taxon>Hyphomicrobiales</taxon>
        <taxon>Methylobacteriaceae</taxon>
        <taxon>Methylobacterium</taxon>
    </lineage>
</organism>
<evidence type="ECO:0000256" key="1">
    <source>
        <dbReference type="SAM" id="MobiDB-lite"/>
    </source>
</evidence>
<sequence length="58" mass="6843">MSESDNTFKRAPKRKPLKGKSVAVSPEMRQAYADLIKERESKQETYGRHLPQEEPRRR</sequence>
<feature type="region of interest" description="Disordered" evidence="1">
    <location>
        <begin position="1"/>
        <end position="58"/>
    </location>
</feature>
<gene>
    <name evidence="2" type="ORF">BHAOGJBA_3296</name>
</gene>
<accession>A0AAV4ZMJ1</accession>
<evidence type="ECO:0000313" key="2">
    <source>
        <dbReference type="EMBL" id="GJD89766.1"/>
    </source>
</evidence>
<dbReference type="AlphaFoldDB" id="A0AAV4ZMJ1"/>
<proteinExistence type="predicted"/>
<comment type="caution">
    <text evidence="2">The sequence shown here is derived from an EMBL/GenBank/DDBJ whole genome shotgun (WGS) entry which is preliminary data.</text>
</comment>
<evidence type="ECO:0000313" key="3">
    <source>
        <dbReference type="Proteomes" id="UP001055247"/>
    </source>
</evidence>
<reference evidence="2" key="2">
    <citation type="submission" date="2021-08" db="EMBL/GenBank/DDBJ databases">
        <authorList>
            <person name="Tani A."/>
            <person name="Ola A."/>
            <person name="Ogura Y."/>
            <person name="Katsura K."/>
            <person name="Hayashi T."/>
        </authorList>
    </citation>
    <scope>NUCLEOTIDE SEQUENCE</scope>
    <source>
        <strain evidence="2">DSM 16372</strain>
    </source>
</reference>
<dbReference type="Proteomes" id="UP001055247">
    <property type="component" value="Unassembled WGS sequence"/>
</dbReference>